<dbReference type="AlphaFoldDB" id="A0AAI8UTX9"/>
<dbReference type="PROSITE" id="PS50021">
    <property type="entry name" value="CH"/>
    <property type="match status" value="1"/>
</dbReference>
<protein>
    <recommendedName>
        <fullName evidence="2">Calponin-homology (CH) domain-containing protein</fullName>
    </recommendedName>
</protein>
<feature type="compositionally biased region" description="Polar residues" evidence="1">
    <location>
        <begin position="168"/>
        <end position="179"/>
    </location>
</feature>
<feature type="domain" description="Calponin-homology (CH)" evidence="2">
    <location>
        <begin position="28"/>
        <end position="135"/>
    </location>
</feature>
<dbReference type="SMART" id="SM00033">
    <property type="entry name" value="CH"/>
    <property type="match status" value="1"/>
</dbReference>
<sequence>MAACIRGPRTLANSSELNHKTNSASNYKAFIKTYSKWVNHYLEKARSKKLIQDLQADLTDGVLLADVIEAVTSHKVPNINRKPKTATQMCENIQACLCFLEQLGIALDGINVREVREGNLKAILGLIFGLSVHKQRQKQQQQQQSPQHQQTPPPVQHVAVERDKAQRHSASGQESGLTK</sequence>
<dbReference type="PANTHER" id="PTHR12784">
    <property type="entry name" value="STEERIN"/>
    <property type="match status" value="1"/>
</dbReference>
<comment type="caution">
    <text evidence="3">The sequence shown here is derived from an EMBL/GenBank/DDBJ whole genome shotgun (WGS) entry which is preliminary data.</text>
</comment>
<feature type="region of interest" description="Disordered" evidence="1">
    <location>
        <begin position="137"/>
        <end position="179"/>
    </location>
</feature>
<feature type="compositionally biased region" description="Low complexity" evidence="1">
    <location>
        <begin position="138"/>
        <end position="150"/>
    </location>
</feature>
<proteinExistence type="predicted"/>
<dbReference type="SUPFAM" id="SSF47576">
    <property type="entry name" value="Calponin-homology domain, CH-domain"/>
    <property type="match status" value="1"/>
</dbReference>
<evidence type="ECO:0000256" key="1">
    <source>
        <dbReference type="SAM" id="MobiDB-lite"/>
    </source>
</evidence>
<organism evidence="3 4">
    <name type="scientific">Bemisia tabaci</name>
    <name type="common">Sweetpotato whitefly</name>
    <name type="synonym">Aleurodes tabaci</name>
    <dbReference type="NCBI Taxonomy" id="7038"/>
    <lineage>
        <taxon>Eukaryota</taxon>
        <taxon>Metazoa</taxon>
        <taxon>Ecdysozoa</taxon>
        <taxon>Arthropoda</taxon>
        <taxon>Hexapoda</taxon>
        <taxon>Insecta</taxon>
        <taxon>Pterygota</taxon>
        <taxon>Neoptera</taxon>
        <taxon>Paraneoptera</taxon>
        <taxon>Hemiptera</taxon>
        <taxon>Sternorrhyncha</taxon>
        <taxon>Aleyrodoidea</taxon>
        <taxon>Aleyrodidae</taxon>
        <taxon>Aleyrodinae</taxon>
        <taxon>Bemisia</taxon>
    </lineage>
</organism>
<dbReference type="InterPro" id="IPR039041">
    <property type="entry name" value="Nav/unc-53"/>
</dbReference>
<evidence type="ECO:0000313" key="4">
    <source>
        <dbReference type="Proteomes" id="UP001152759"/>
    </source>
</evidence>
<reference evidence="3" key="1">
    <citation type="submission" date="2021-12" db="EMBL/GenBank/DDBJ databases">
        <authorList>
            <person name="King R."/>
        </authorList>
    </citation>
    <scope>NUCLEOTIDE SEQUENCE</scope>
</reference>
<dbReference type="Gene3D" id="1.10.418.10">
    <property type="entry name" value="Calponin-like domain"/>
    <property type="match status" value="1"/>
</dbReference>
<dbReference type="CDD" id="cd21212">
    <property type="entry name" value="CH_NAV2-like"/>
    <property type="match status" value="1"/>
</dbReference>
<dbReference type="InterPro" id="IPR001715">
    <property type="entry name" value="CH_dom"/>
</dbReference>
<dbReference type="InterPro" id="IPR036872">
    <property type="entry name" value="CH_dom_sf"/>
</dbReference>
<keyword evidence="4" id="KW-1185">Reference proteome</keyword>
<evidence type="ECO:0000313" key="3">
    <source>
        <dbReference type="EMBL" id="CAH0746840.1"/>
    </source>
</evidence>
<accession>A0AAI8UTX9</accession>
<evidence type="ECO:0000259" key="2">
    <source>
        <dbReference type="PROSITE" id="PS50021"/>
    </source>
</evidence>
<dbReference type="PANTHER" id="PTHR12784:SF28">
    <property type="entry name" value="PROTEIN SICKIE"/>
    <property type="match status" value="1"/>
</dbReference>
<dbReference type="GO" id="GO:0022008">
    <property type="term" value="P:neurogenesis"/>
    <property type="evidence" value="ECO:0007669"/>
    <property type="project" value="InterPro"/>
</dbReference>
<dbReference type="Pfam" id="PF00307">
    <property type="entry name" value="CH"/>
    <property type="match status" value="1"/>
</dbReference>
<name>A0AAI8UTX9_BEMTA</name>
<dbReference type="EMBL" id="CAKKNF020000001">
    <property type="protein sequence ID" value="CAH0746840.1"/>
    <property type="molecule type" value="Genomic_DNA"/>
</dbReference>
<gene>
    <name evidence="3" type="ORF">BEMITA_LOCUS10</name>
</gene>
<dbReference type="Proteomes" id="UP001152759">
    <property type="component" value="Unassembled WGS sequence"/>
</dbReference>